<dbReference type="InterPro" id="IPR007939">
    <property type="entry name" value="Cu-R_B_prcur"/>
</dbReference>
<feature type="region of interest" description="Disordered" evidence="1">
    <location>
        <begin position="26"/>
        <end position="148"/>
    </location>
</feature>
<dbReference type="EMBL" id="QXDC01000004">
    <property type="protein sequence ID" value="RIA37366.1"/>
    <property type="molecule type" value="Genomic_DNA"/>
</dbReference>
<dbReference type="GO" id="GO:0006878">
    <property type="term" value="P:intracellular copper ion homeostasis"/>
    <property type="evidence" value="ECO:0007669"/>
    <property type="project" value="InterPro"/>
</dbReference>
<keyword evidence="2" id="KW-0732">Signal</keyword>
<gene>
    <name evidence="3" type="ORF">DFR49_3250</name>
</gene>
<proteinExistence type="predicted"/>
<dbReference type="GO" id="GO:0009279">
    <property type="term" value="C:cell outer membrane"/>
    <property type="evidence" value="ECO:0007669"/>
    <property type="project" value="InterPro"/>
</dbReference>
<accession>A0A397NIK3</accession>
<keyword evidence="4" id="KW-1185">Reference proteome</keyword>
<protein>
    <submittedName>
        <fullName evidence="3">Copper resistance protein B</fullName>
    </submittedName>
</protein>
<feature type="chain" id="PRO_5017234109" evidence="2">
    <location>
        <begin position="22"/>
        <end position="379"/>
    </location>
</feature>
<sequence>MKTLLLLAAASAIALAAPAAAQTMDHSNMPGMKMPAKPAPKPKPAARPRPAEKPAARPATNPAPVSAKPATQTTTGDPDCPPEHAEMGHCTPSTATSTATPPTSADPHAGHDMSAMPGMTTEAHDMGTGGTALSAGNAPAPAAPEPSYADRVWGRDAMIGARADLRRGHGGGTFSQVMIDVAELQIRQGREGYRWEGEGWFGGDINRLVVKTEGEGSFGESVEDAEAQALYSRAIGPYFNLQGGIRHDFEPKARTYAAFGIEGLAPYWFEVEAHAFVSTKGDVLGRLAASYDQRITQRLILQPRVEFNLAAQDVIESGVGAGLSDAEFGLRLRYEIAREFAPYIGVSHSSKFGRTADFARAAGEDPSTTSFVVGIRAWF</sequence>
<feature type="signal peptide" evidence="2">
    <location>
        <begin position="1"/>
        <end position="21"/>
    </location>
</feature>
<dbReference type="RefSeq" id="WP_119036688.1">
    <property type="nucleotide sequence ID" value="NZ_QXDC01000004.1"/>
</dbReference>
<evidence type="ECO:0000256" key="2">
    <source>
        <dbReference type="SAM" id="SignalP"/>
    </source>
</evidence>
<feature type="compositionally biased region" description="Low complexity" evidence="1">
    <location>
        <begin position="91"/>
        <end position="105"/>
    </location>
</feature>
<dbReference type="Proteomes" id="UP000266568">
    <property type="component" value="Unassembled WGS sequence"/>
</dbReference>
<dbReference type="GO" id="GO:0005507">
    <property type="term" value="F:copper ion binding"/>
    <property type="evidence" value="ECO:0007669"/>
    <property type="project" value="InterPro"/>
</dbReference>
<dbReference type="OrthoDB" id="9778934at2"/>
<feature type="compositionally biased region" description="Pro residues" evidence="1">
    <location>
        <begin position="37"/>
        <end position="47"/>
    </location>
</feature>
<evidence type="ECO:0000313" key="4">
    <source>
        <dbReference type="Proteomes" id="UP000266568"/>
    </source>
</evidence>
<evidence type="ECO:0000256" key="1">
    <source>
        <dbReference type="SAM" id="MobiDB-lite"/>
    </source>
</evidence>
<organism evidence="3 4">
    <name type="scientific">Hephaestia caeni</name>
    <dbReference type="NCBI Taxonomy" id="645617"/>
    <lineage>
        <taxon>Bacteria</taxon>
        <taxon>Pseudomonadati</taxon>
        <taxon>Pseudomonadota</taxon>
        <taxon>Alphaproteobacteria</taxon>
        <taxon>Sphingomonadales</taxon>
        <taxon>Sphingomonadaceae</taxon>
        <taxon>Hephaestia</taxon>
    </lineage>
</organism>
<comment type="caution">
    <text evidence="3">The sequence shown here is derived from an EMBL/GenBank/DDBJ whole genome shotgun (WGS) entry which is preliminary data.</text>
</comment>
<evidence type="ECO:0000313" key="3">
    <source>
        <dbReference type="EMBL" id="RIA37366.1"/>
    </source>
</evidence>
<dbReference type="AlphaFoldDB" id="A0A397NIK3"/>
<dbReference type="Pfam" id="PF05275">
    <property type="entry name" value="CopB"/>
    <property type="match status" value="1"/>
</dbReference>
<name>A0A397NIK3_9SPHN</name>
<reference evidence="3 4" key="1">
    <citation type="submission" date="2018-08" db="EMBL/GenBank/DDBJ databases">
        <title>Genomic Encyclopedia of Type Strains, Phase IV (KMG-IV): sequencing the most valuable type-strain genomes for metagenomic binning, comparative biology and taxonomic classification.</title>
        <authorList>
            <person name="Goeker M."/>
        </authorList>
    </citation>
    <scope>NUCLEOTIDE SEQUENCE [LARGE SCALE GENOMIC DNA]</scope>
    <source>
        <strain evidence="3 4">DSM 25527</strain>
    </source>
</reference>